<feature type="region of interest" description="Disordered" evidence="6">
    <location>
        <begin position="176"/>
        <end position="221"/>
    </location>
</feature>
<feature type="transmembrane region" description="Helical" evidence="7">
    <location>
        <begin position="80"/>
        <end position="99"/>
    </location>
</feature>
<dbReference type="SUPFAM" id="SSF161111">
    <property type="entry name" value="Cation efflux protein transmembrane domain-like"/>
    <property type="match status" value="1"/>
</dbReference>
<keyword evidence="3" id="KW-0862">Zinc</keyword>
<dbReference type="Pfam" id="PF01545">
    <property type="entry name" value="Cation_efflux"/>
    <property type="match status" value="1"/>
</dbReference>
<keyword evidence="4 7" id="KW-1133">Transmembrane helix</keyword>
<reference evidence="9" key="1">
    <citation type="submission" date="2014-05" db="EMBL/GenBank/DDBJ databases">
        <title>The transcriptome of the halophilic microalga Tetraselmis sp. GSL018 isolated from the Great Salt Lake, Utah.</title>
        <authorList>
            <person name="Jinkerson R.E."/>
            <person name="D'Adamo S."/>
            <person name="Posewitz M.C."/>
        </authorList>
    </citation>
    <scope>NUCLEOTIDE SEQUENCE</scope>
    <source>
        <strain evidence="9">GSL018</strain>
    </source>
</reference>
<feature type="compositionally biased region" description="Basic and acidic residues" evidence="6">
    <location>
        <begin position="183"/>
        <end position="208"/>
    </location>
</feature>
<feature type="transmembrane region" description="Helical" evidence="7">
    <location>
        <begin position="111"/>
        <end position="135"/>
    </location>
</feature>
<evidence type="ECO:0000256" key="7">
    <source>
        <dbReference type="SAM" id="Phobius"/>
    </source>
</evidence>
<evidence type="ECO:0000259" key="8">
    <source>
        <dbReference type="Pfam" id="PF01545"/>
    </source>
</evidence>
<comment type="subcellular location">
    <subcellularLocation>
        <location evidence="1">Membrane</location>
        <topology evidence="1">Multi-pass membrane protein</topology>
    </subcellularLocation>
</comment>
<dbReference type="PANTHER" id="PTHR11562:SF17">
    <property type="entry name" value="RE54080P-RELATED"/>
    <property type="match status" value="1"/>
</dbReference>
<accession>A0A061R921</accession>
<evidence type="ECO:0000256" key="6">
    <source>
        <dbReference type="SAM" id="MobiDB-lite"/>
    </source>
</evidence>
<keyword evidence="3" id="KW-0864">Zinc transport</keyword>
<dbReference type="GO" id="GO:0005886">
    <property type="term" value="C:plasma membrane"/>
    <property type="evidence" value="ECO:0007669"/>
    <property type="project" value="TreeGrafter"/>
</dbReference>
<evidence type="ECO:0000256" key="2">
    <source>
        <dbReference type="ARBA" id="ARBA00022692"/>
    </source>
</evidence>
<gene>
    <name evidence="9" type="primary">SLC30A2</name>
    <name evidence="9" type="ORF">TSPGSL018_11924</name>
</gene>
<dbReference type="EMBL" id="GBEZ01019427">
    <property type="protein sequence ID" value="JAC67130.1"/>
    <property type="molecule type" value="Transcribed_RNA"/>
</dbReference>
<dbReference type="GO" id="GO:0005385">
    <property type="term" value="F:zinc ion transmembrane transporter activity"/>
    <property type="evidence" value="ECO:0007669"/>
    <property type="project" value="TreeGrafter"/>
</dbReference>
<evidence type="ECO:0000256" key="1">
    <source>
        <dbReference type="ARBA" id="ARBA00004141"/>
    </source>
</evidence>
<organism evidence="9">
    <name type="scientific">Tetraselmis sp. GSL018</name>
    <dbReference type="NCBI Taxonomy" id="582737"/>
    <lineage>
        <taxon>Eukaryota</taxon>
        <taxon>Viridiplantae</taxon>
        <taxon>Chlorophyta</taxon>
        <taxon>core chlorophytes</taxon>
        <taxon>Chlorodendrophyceae</taxon>
        <taxon>Chlorodendrales</taxon>
        <taxon>Chlorodendraceae</taxon>
        <taxon>Tetraselmis</taxon>
    </lineage>
</organism>
<feature type="transmembrane region" description="Helical" evidence="7">
    <location>
        <begin position="232"/>
        <end position="255"/>
    </location>
</feature>
<dbReference type="PANTHER" id="PTHR11562">
    <property type="entry name" value="CATION EFFLUX PROTEIN/ ZINC TRANSPORTER"/>
    <property type="match status" value="1"/>
</dbReference>
<name>A0A061R921_9CHLO</name>
<proteinExistence type="predicted"/>
<feature type="transmembrane region" description="Helical" evidence="7">
    <location>
        <begin position="147"/>
        <end position="167"/>
    </location>
</feature>
<evidence type="ECO:0000313" key="9">
    <source>
        <dbReference type="EMBL" id="JAC67130.1"/>
    </source>
</evidence>
<feature type="transmembrane region" description="Helical" evidence="7">
    <location>
        <begin position="261"/>
        <end position="282"/>
    </location>
</feature>
<feature type="transmembrane region" description="Helical" evidence="7">
    <location>
        <begin position="47"/>
        <end position="68"/>
    </location>
</feature>
<feature type="region of interest" description="Disordered" evidence="6">
    <location>
        <begin position="1"/>
        <end position="23"/>
    </location>
</feature>
<keyword evidence="3" id="KW-0813">Transport</keyword>
<dbReference type="NCBIfam" id="TIGR01297">
    <property type="entry name" value="CDF"/>
    <property type="match status" value="1"/>
</dbReference>
<dbReference type="AlphaFoldDB" id="A0A061R921"/>
<evidence type="ECO:0000256" key="5">
    <source>
        <dbReference type="ARBA" id="ARBA00023136"/>
    </source>
</evidence>
<keyword evidence="5 7" id="KW-0472">Membrane</keyword>
<evidence type="ECO:0000256" key="3">
    <source>
        <dbReference type="ARBA" id="ARBA00022906"/>
    </source>
</evidence>
<dbReference type="InterPro" id="IPR002524">
    <property type="entry name" value="Cation_efflux"/>
</dbReference>
<dbReference type="InterPro" id="IPR027469">
    <property type="entry name" value="Cation_efflux_TMD_sf"/>
</dbReference>
<sequence>MASPAGAENMSQPLLPNEGPEQDWRSCALDAGKKAEQREKGSAMKKLRIAIVLCFIFMIAELVGGYFANSLAIMSDAAHLLSDIAGFGVSLFAVHITKFKSPQMTFGFGRAEVLGALLSVITIWMVTGALVYEAVNRIIAPRDVDGRLMFIIASLGVVVNLCLFFVLGEDGHSHSHGHHHHHDDHSDHDDHHHDDHSDHDDHHHHDHDGDEEDGLAGGRSGGRKRNMNVRSAWLHAIGDLLQNIGVMIAAGIIWWNPEWKIADPITTLLFCCFVVWTTKALVGDIFNILMQRVPVDSDPADIAQKIGEVEGVQRVFDMHIWSLTPGQSILSVHIECVPGSSCAGVTAAVEELLKKEGIDHVTIQTH</sequence>
<evidence type="ECO:0000256" key="4">
    <source>
        <dbReference type="ARBA" id="ARBA00022989"/>
    </source>
</evidence>
<feature type="domain" description="Cation efflux protein transmembrane" evidence="8">
    <location>
        <begin position="48"/>
        <end position="289"/>
    </location>
</feature>
<keyword evidence="3" id="KW-0406">Ion transport</keyword>
<protein>
    <submittedName>
        <fullName evidence="9">Solute carrier family 30 (Zinc transporter), member 2</fullName>
    </submittedName>
</protein>
<dbReference type="InterPro" id="IPR058533">
    <property type="entry name" value="Cation_efflux_TM"/>
</dbReference>
<dbReference type="InterPro" id="IPR050681">
    <property type="entry name" value="CDF/SLC30A"/>
</dbReference>
<keyword evidence="2 7" id="KW-0812">Transmembrane</keyword>
<dbReference type="Gene3D" id="1.20.1510.10">
    <property type="entry name" value="Cation efflux protein transmembrane domain"/>
    <property type="match status" value="1"/>
</dbReference>